<accession>B8J954</accession>
<organism evidence="2 3">
    <name type="scientific">Anaeromyxobacter dehalogenans (strain ATCC BAA-258 / DSM 21875 / 2CP-1)</name>
    <dbReference type="NCBI Taxonomy" id="455488"/>
    <lineage>
        <taxon>Bacteria</taxon>
        <taxon>Pseudomonadati</taxon>
        <taxon>Myxococcota</taxon>
        <taxon>Myxococcia</taxon>
        <taxon>Myxococcales</taxon>
        <taxon>Cystobacterineae</taxon>
        <taxon>Anaeromyxobacteraceae</taxon>
        <taxon>Anaeromyxobacter</taxon>
    </lineage>
</organism>
<protein>
    <submittedName>
        <fullName evidence="2">Amidohydrolase 3</fullName>
    </submittedName>
</protein>
<evidence type="ECO:0000313" key="2">
    <source>
        <dbReference type="EMBL" id="ACL65460.1"/>
    </source>
</evidence>
<gene>
    <name evidence="2" type="ordered locus">A2cp1_2120</name>
</gene>
<keyword evidence="3" id="KW-1185">Reference proteome</keyword>
<sequence>MDDLLVIGTLHTLDPARPRARAALVRDGRFVCVGEAAECAARAAPGARRIELGGGSAVPGLVDAHGHVLGLARARREVRCEGAASAEACAARVAERARATPPGRWIRGRGWDQNRWPGGGFPDAAALTRAAPDHPVVLFRVDGHACWVNAAALAAAGIGPATVDPPGGRILRDAAGRPTGVLVDAAMDLVIARLPRPGPAELEELLLAGLEELARLGLTGVHDAGVEPDVLDAYRRLAEAGRLPLRVYAMIDGLAPRPVLDAELARWRGTPELGGRLEVRAVKLFADGALGSRGAALLEDYADDPGNRGLLLTAPEELRARLDAVVRAGLQPAVHAIGDRAVREVLRAFRGAGPTLRALRPRIEHLQIVQPSDLPLLADTGAVASMQPVHATSDAGWVPARLGEGPGRLRGAYAWRSVAGAGAVLAFGSDFPIESPDPRAGLYAAEARRGPDGAPFQPQEAVSREVALRAFTAGAAWAAFAEGRRGMIREGMDADLTAFDADVLAVPAEALPGLGVVATLVGGQVVAGAVAGAQSA</sequence>
<dbReference type="Gene3D" id="3.20.20.140">
    <property type="entry name" value="Metal-dependent hydrolases"/>
    <property type="match status" value="1"/>
</dbReference>
<name>B8J954_ANAD2</name>
<dbReference type="Gene3D" id="3.10.310.70">
    <property type="match status" value="1"/>
</dbReference>
<dbReference type="EMBL" id="CP001359">
    <property type="protein sequence ID" value="ACL65460.1"/>
    <property type="molecule type" value="Genomic_DNA"/>
</dbReference>
<feature type="domain" description="Amidohydrolase 3" evidence="1">
    <location>
        <begin position="50"/>
        <end position="527"/>
    </location>
</feature>
<dbReference type="Proteomes" id="UP000007089">
    <property type="component" value="Chromosome"/>
</dbReference>
<dbReference type="Gene3D" id="2.30.40.10">
    <property type="entry name" value="Urease, subunit C, domain 1"/>
    <property type="match status" value="1"/>
</dbReference>
<evidence type="ECO:0000313" key="3">
    <source>
        <dbReference type="Proteomes" id="UP000007089"/>
    </source>
</evidence>
<dbReference type="SUPFAM" id="SSF51556">
    <property type="entry name" value="Metallo-dependent hydrolases"/>
    <property type="match status" value="1"/>
</dbReference>
<dbReference type="InterPro" id="IPR033932">
    <property type="entry name" value="YtcJ-like"/>
</dbReference>
<dbReference type="InterPro" id="IPR032466">
    <property type="entry name" value="Metal_Hydrolase"/>
</dbReference>
<dbReference type="CDD" id="cd01300">
    <property type="entry name" value="YtcJ_like"/>
    <property type="match status" value="1"/>
</dbReference>
<evidence type="ECO:0000259" key="1">
    <source>
        <dbReference type="Pfam" id="PF07969"/>
    </source>
</evidence>
<dbReference type="SUPFAM" id="SSF51338">
    <property type="entry name" value="Composite domain of metallo-dependent hydrolases"/>
    <property type="match status" value="1"/>
</dbReference>
<proteinExistence type="predicted"/>
<dbReference type="AlphaFoldDB" id="B8J954"/>
<dbReference type="Pfam" id="PF07969">
    <property type="entry name" value="Amidohydro_3"/>
    <property type="match status" value="1"/>
</dbReference>
<dbReference type="HOGENOM" id="CLU_009942_1_0_7"/>
<dbReference type="PANTHER" id="PTHR22642">
    <property type="entry name" value="IMIDAZOLONEPROPIONASE"/>
    <property type="match status" value="1"/>
</dbReference>
<dbReference type="GO" id="GO:0016810">
    <property type="term" value="F:hydrolase activity, acting on carbon-nitrogen (but not peptide) bonds"/>
    <property type="evidence" value="ECO:0007669"/>
    <property type="project" value="InterPro"/>
</dbReference>
<reference evidence="2" key="1">
    <citation type="submission" date="2009-01" db="EMBL/GenBank/DDBJ databases">
        <title>Complete sequence of Anaeromyxobacter dehalogenans 2CP-1.</title>
        <authorList>
            <consortium name="US DOE Joint Genome Institute"/>
            <person name="Lucas S."/>
            <person name="Copeland A."/>
            <person name="Lapidus A."/>
            <person name="Glavina del Rio T."/>
            <person name="Dalin E."/>
            <person name="Tice H."/>
            <person name="Bruce D."/>
            <person name="Goodwin L."/>
            <person name="Pitluck S."/>
            <person name="Saunders E."/>
            <person name="Brettin T."/>
            <person name="Detter J.C."/>
            <person name="Han C."/>
            <person name="Larimer F."/>
            <person name="Land M."/>
            <person name="Hauser L."/>
            <person name="Kyrpides N."/>
            <person name="Ovchinnikova G."/>
            <person name="Beliaev A.S."/>
            <person name="Richardson P."/>
        </authorList>
    </citation>
    <scope>NUCLEOTIDE SEQUENCE</scope>
    <source>
        <strain evidence="2">2CP-1</strain>
    </source>
</reference>
<dbReference type="InterPro" id="IPR011059">
    <property type="entry name" value="Metal-dep_hydrolase_composite"/>
</dbReference>
<dbReference type="KEGG" id="acp:A2cp1_2120"/>
<dbReference type="InterPro" id="IPR013108">
    <property type="entry name" value="Amidohydro_3"/>
</dbReference>
<dbReference type="PANTHER" id="PTHR22642:SF2">
    <property type="entry name" value="PROTEIN LONG AFTER FAR-RED 3"/>
    <property type="match status" value="1"/>
</dbReference>
<dbReference type="RefSeq" id="WP_012633312.1">
    <property type="nucleotide sequence ID" value="NC_011891.1"/>
</dbReference>